<evidence type="ECO:0000256" key="5">
    <source>
        <dbReference type="ARBA" id="ARBA00022989"/>
    </source>
</evidence>
<comment type="similarity">
    <text evidence="2">Belongs to the CD36 family.</text>
</comment>
<sequence>MKRNANNNTKNKTVVGIKIYILIAIGFILIVIPTISVLVDTQLALIKYKIGAVLKTFLTVQVSVDIHDVRFNRAAKPFSNMLLPIAYFKIIQADIPEEDKEKLRVFYFRVFYVIRAVQIFFFFLGLVCLVCAAKKIYWSVVCSKSIGYQISRKHNTLSIIQNIEEPLMDGSGLVQKRVSESEND</sequence>
<keyword evidence="3" id="KW-1003">Cell membrane</keyword>
<proteinExistence type="inferred from homology"/>
<evidence type="ECO:0000256" key="6">
    <source>
        <dbReference type="ARBA" id="ARBA00023136"/>
    </source>
</evidence>
<accession>A0A8S4SCJ0</accession>
<protein>
    <submittedName>
        <fullName evidence="9">Jg782 protein</fullName>
    </submittedName>
</protein>
<name>A0A8S4SCJ0_9NEOP</name>
<feature type="transmembrane region" description="Helical" evidence="8">
    <location>
        <begin position="20"/>
        <end position="39"/>
    </location>
</feature>
<dbReference type="OrthoDB" id="18585at2759"/>
<keyword evidence="6 8" id="KW-0472">Membrane</keyword>
<comment type="caution">
    <text evidence="9">The sequence shown here is derived from an EMBL/GenBank/DDBJ whole genome shotgun (WGS) entry which is preliminary data.</text>
</comment>
<keyword evidence="10" id="KW-1185">Reference proteome</keyword>
<feature type="transmembrane region" description="Helical" evidence="8">
    <location>
        <begin position="110"/>
        <end position="133"/>
    </location>
</feature>
<evidence type="ECO:0000256" key="1">
    <source>
        <dbReference type="ARBA" id="ARBA00004236"/>
    </source>
</evidence>
<evidence type="ECO:0000313" key="10">
    <source>
        <dbReference type="Proteomes" id="UP000838756"/>
    </source>
</evidence>
<evidence type="ECO:0000256" key="4">
    <source>
        <dbReference type="ARBA" id="ARBA00022692"/>
    </source>
</evidence>
<gene>
    <name evidence="9" type="primary">jg782</name>
    <name evidence="9" type="ORF">PAEG_LOCUS21632</name>
</gene>
<dbReference type="InterPro" id="IPR002159">
    <property type="entry name" value="CD36_fam"/>
</dbReference>
<reference evidence="9" key="1">
    <citation type="submission" date="2022-03" db="EMBL/GenBank/DDBJ databases">
        <authorList>
            <person name="Lindestad O."/>
        </authorList>
    </citation>
    <scope>NUCLEOTIDE SEQUENCE</scope>
</reference>
<evidence type="ECO:0000313" key="9">
    <source>
        <dbReference type="EMBL" id="CAH2247633.1"/>
    </source>
</evidence>
<evidence type="ECO:0000256" key="8">
    <source>
        <dbReference type="SAM" id="Phobius"/>
    </source>
</evidence>
<evidence type="ECO:0000256" key="2">
    <source>
        <dbReference type="ARBA" id="ARBA00010532"/>
    </source>
</evidence>
<comment type="subcellular location">
    <subcellularLocation>
        <location evidence="1">Cell membrane</location>
    </subcellularLocation>
</comment>
<keyword evidence="7" id="KW-0325">Glycoprotein</keyword>
<keyword evidence="4 8" id="KW-0812">Transmembrane</keyword>
<dbReference type="EMBL" id="CAKXAJ010025963">
    <property type="protein sequence ID" value="CAH2247633.1"/>
    <property type="molecule type" value="Genomic_DNA"/>
</dbReference>
<dbReference type="GO" id="GO:0005886">
    <property type="term" value="C:plasma membrane"/>
    <property type="evidence" value="ECO:0007669"/>
    <property type="project" value="UniProtKB-SubCell"/>
</dbReference>
<dbReference type="Pfam" id="PF01130">
    <property type="entry name" value="CD36"/>
    <property type="match status" value="1"/>
</dbReference>
<dbReference type="Proteomes" id="UP000838756">
    <property type="component" value="Unassembled WGS sequence"/>
</dbReference>
<dbReference type="AlphaFoldDB" id="A0A8S4SCJ0"/>
<evidence type="ECO:0000256" key="7">
    <source>
        <dbReference type="ARBA" id="ARBA00023180"/>
    </source>
</evidence>
<keyword evidence="5 8" id="KW-1133">Transmembrane helix</keyword>
<evidence type="ECO:0000256" key="3">
    <source>
        <dbReference type="ARBA" id="ARBA00022475"/>
    </source>
</evidence>
<organism evidence="9 10">
    <name type="scientific">Pararge aegeria aegeria</name>
    <dbReference type="NCBI Taxonomy" id="348720"/>
    <lineage>
        <taxon>Eukaryota</taxon>
        <taxon>Metazoa</taxon>
        <taxon>Ecdysozoa</taxon>
        <taxon>Arthropoda</taxon>
        <taxon>Hexapoda</taxon>
        <taxon>Insecta</taxon>
        <taxon>Pterygota</taxon>
        <taxon>Neoptera</taxon>
        <taxon>Endopterygota</taxon>
        <taxon>Lepidoptera</taxon>
        <taxon>Glossata</taxon>
        <taxon>Ditrysia</taxon>
        <taxon>Papilionoidea</taxon>
        <taxon>Nymphalidae</taxon>
        <taxon>Satyrinae</taxon>
        <taxon>Satyrini</taxon>
        <taxon>Parargina</taxon>
        <taxon>Pararge</taxon>
    </lineage>
</organism>